<dbReference type="Proteomes" id="UP000385207">
    <property type="component" value="Unassembled WGS sequence"/>
</dbReference>
<evidence type="ECO:0000256" key="1">
    <source>
        <dbReference type="SAM" id="MobiDB-lite"/>
    </source>
</evidence>
<protein>
    <submittedName>
        <fullName evidence="2">Uncharacterized protein</fullName>
    </submittedName>
</protein>
<evidence type="ECO:0000313" key="2">
    <source>
        <dbReference type="EMBL" id="VVP26281.1"/>
    </source>
</evidence>
<dbReference type="RefSeq" id="WP_150748758.1">
    <property type="nucleotide sequence ID" value="NZ_CABVHE010000091.1"/>
</dbReference>
<feature type="compositionally biased region" description="Polar residues" evidence="1">
    <location>
        <begin position="40"/>
        <end position="56"/>
    </location>
</feature>
<gene>
    <name evidence="2" type="ORF">PS862_04122</name>
</gene>
<feature type="region of interest" description="Disordered" evidence="1">
    <location>
        <begin position="32"/>
        <end position="68"/>
    </location>
</feature>
<organism evidence="2 3">
    <name type="scientific">Pseudomonas fluorescens</name>
    <dbReference type="NCBI Taxonomy" id="294"/>
    <lineage>
        <taxon>Bacteria</taxon>
        <taxon>Pseudomonadati</taxon>
        <taxon>Pseudomonadota</taxon>
        <taxon>Gammaproteobacteria</taxon>
        <taxon>Pseudomonadales</taxon>
        <taxon>Pseudomonadaceae</taxon>
        <taxon>Pseudomonas</taxon>
    </lineage>
</organism>
<dbReference type="OrthoDB" id="7033134at2"/>
<accession>A0A5E6XZN8</accession>
<evidence type="ECO:0000313" key="3">
    <source>
        <dbReference type="Proteomes" id="UP000385207"/>
    </source>
</evidence>
<dbReference type="AlphaFoldDB" id="A0A5E6XZN8"/>
<name>A0A5E6XZN8_PSEFL</name>
<dbReference type="EMBL" id="CABVII010000019">
    <property type="protein sequence ID" value="VVP26281.1"/>
    <property type="molecule type" value="Genomic_DNA"/>
</dbReference>
<proteinExistence type="predicted"/>
<reference evidence="2 3" key="1">
    <citation type="submission" date="2019-09" db="EMBL/GenBank/DDBJ databases">
        <authorList>
            <person name="Chandra G."/>
            <person name="Truman W A."/>
        </authorList>
    </citation>
    <scope>NUCLEOTIDE SEQUENCE [LARGE SCALE GENOMIC DNA]</scope>
    <source>
        <strain evidence="2">PS862</strain>
    </source>
</reference>
<sequence length="68" mass="7132">MPAKNVNDNGHCLNALSARTFFVGTPPGASSFLQGHKIQSPRTNISSSATSNTDNPISGPYGADCSHW</sequence>